<evidence type="ECO:0000259" key="5">
    <source>
        <dbReference type="PROSITE" id="PS51651"/>
    </source>
</evidence>
<dbReference type="Pfam" id="PF14429">
    <property type="entry name" value="DOCK-C2"/>
    <property type="match status" value="1"/>
</dbReference>
<dbReference type="InterPro" id="IPR027007">
    <property type="entry name" value="C2_DOCK-type_domain"/>
</dbReference>
<dbReference type="PROSITE" id="PS51651">
    <property type="entry name" value="DOCKER"/>
    <property type="match status" value="1"/>
</dbReference>
<gene>
    <name evidence="6" type="ORF">CYY_005696</name>
</gene>
<dbReference type="InterPro" id="IPR043161">
    <property type="entry name" value="DOCK_C_lobe_A"/>
</dbReference>
<dbReference type="InterPro" id="IPR035892">
    <property type="entry name" value="C2_domain_sf"/>
</dbReference>
<dbReference type="OrthoDB" id="16280at2759"/>
<dbReference type="CDD" id="cd11684">
    <property type="entry name" value="DHR2_DOCK"/>
    <property type="match status" value="1"/>
</dbReference>
<evidence type="ECO:0000313" key="6">
    <source>
        <dbReference type="EMBL" id="KAF2072984.1"/>
    </source>
</evidence>
<evidence type="ECO:0000313" key="7">
    <source>
        <dbReference type="Proteomes" id="UP000695562"/>
    </source>
</evidence>
<dbReference type="Pfam" id="PF20422">
    <property type="entry name" value="DHR-2_Lobe_B"/>
    <property type="match status" value="1"/>
</dbReference>
<keyword evidence="1" id="KW-0344">Guanine-nucleotide releasing factor</keyword>
<dbReference type="InterPro" id="IPR046769">
    <property type="entry name" value="DOCKER_Lobe_A"/>
</dbReference>
<evidence type="ECO:0000256" key="3">
    <source>
        <dbReference type="SAM" id="MobiDB-lite"/>
    </source>
</evidence>
<keyword evidence="7" id="KW-1185">Reference proteome</keyword>
<evidence type="ECO:0000256" key="2">
    <source>
        <dbReference type="PROSITE-ProRule" id="PRU00983"/>
    </source>
</evidence>
<dbReference type="Pfam" id="PF20421">
    <property type="entry name" value="DHR-2_Lobe_C"/>
    <property type="match status" value="1"/>
</dbReference>
<evidence type="ECO:0008006" key="8">
    <source>
        <dbReference type="Google" id="ProtNLM"/>
    </source>
</evidence>
<comment type="caution">
    <text evidence="6">The sequence shown here is derived from an EMBL/GenBank/DDBJ whole genome shotgun (WGS) entry which is preliminary data.</text>
</comment>
<evidence type="ECO:0000259" key="4">
    <source>
        <dbReference type="PROSITE" id="PS51650"/>
    </source>
</evidence>
<reference evidence="6" key="1">
    <citation type="submission" date="2020-01" db="EMBL/GenBank/DDBJ databases">
        <title>Development of genomics and gene disruption for Polysphondylium violaceum indicates a role for the polyketide synthase stlB in stalk morphogenesis.</title>
        <authorList>
            <person name="Narita B."/>
            <person name="Kawabe Y."/>
            <person name="Kin K."/>
            <person name="Saito T."/>
            <person name="Gibbs R."/>
            <person name="Kuspa A."/>
            <person name="Muzny D."/>
            <person name="Queller D."/>
            <person name="Richards S."/>
            <person name="Strassman J."/>
            <person name="Sucgang R."/>
            <person name="Worley K."/>
            <person name="Schaap P."/>
        </authorList>
    </citation>
    <scope>NUCLEOTIDE SEQUENCE</scope>
    <source>
        <strain evidence="6">QSvi11</strain>
    </source>
</reference>
<feature type="domain" description="C2 DOCK-type" evidence="4">
    <location>
        <begin position="729"/>
        <end position="915"/>
    </location>
</feature>
<proteinExistence type="inferred from homology"/>
<protein>
    <recommendedName>
        <fullName evidence="8">DOCK family protein</fullName>
    </recommendedName>
</protein>
<dbReference type="GO" id="GO:0007264">
    <property type="term" value="P:small GTPase-mediated signal transduction"/>
    <property type="evidence" value="ECO:0007669"/>
    <property type="project" value="InterPro"/>
</dbReference>
<feature type="compositionally biased region" description="Gly residues" evidence="3">
    <location>
        <begin position="621"/>
        <end position="630"/>
    </location>
</feature>
<dbReference type="InterPro" id="IPR026791">
    <property type="entry name" value="DOCK"/>
</dbReference>
<feature type="compositionally biased region" description="Pro residues" evidence="3">
    <location>
        <begin position="294"/>
        <end position="303"/>
    </location>
</feature>
<dbReference type="InterPro" id="IPR046773">
    <property type="entry name" value="DOCKER_Lobe_C"/>
</dbReference>
<dbReference type="InterPro" id="IPR046770">
    <property type="entry name" value="DOCKER_Lobe_B"/>
</dbReference>
<feature type="compositionally biased region" description="Polar residues" evidence="3">
    <location>
        <begin position="311"/>
        <end position="322"/>
    </location>
</feature>
<dbReference type="InterPro" id="IPR043162">
    <property type="entry name" value="DOCK_C_lobe_C"/>
</dbReference>
<feature type="compositionally biased region" description="Polar residues" evidence="3">
    <location>
        <begin position="566"/>
        <end position="582"/>
    </location>
</feature>
<feature type="region of interest" description="Disordered" evidence="3">
    <location>
        <begin position="1"/>
        <end position="58"/>
    </location>
</feature>
<dbReference type="Proteomes" id="UP000695562">
    <property type="component" value="Unassembled WGS sequence"/>
</dbReference>
<organism evidence="6 7">
    <name type="scientific">Polysphondylium violaceum</name>
    <dbReference type="NCBI Taxonomy" id="133409"/>
    <lineage>
        <taxon>Eukaryota</taxon>
        <taxon>Amoebozoa</taxon>
        <taxon>Evosea</taxon>
        <taxon>Eumycetozoa</taxon>
        <taxon>Dictyostelia</taxon>
        <taxon>Dictyosteliales</taxon>
        <taxon>Dictyosteliaceae</taxon>
        <taxon>Polysphondylium</taxon>
    </lineage>
</organism>
<feature type="domain" description="DOCKER" evidence="5">
    <location>
        <begin position="1524"/>
        <end position="1951"/>
    </location>
</feature>
<feature type="region of interest" description="Disordered" evidence="3">
    <location>
        <begin position="75"/>
        <end position="103"/>
    </location>
</feature>
<dbReference type="Pfam" id="PF06920">
    <property type="entry name" value="DHR-2_Lobe_A"/>
    <property type="match status" value="1"/>
</dbReference>
<dbReference type="Gene3D" id="2.60.40.150">
    <property type="entry name" value="C2 domain"/>
    <property type="match status" value="1"/>
</dbReference>
<comment type="similarity">
    <text evidence="2">Belongs to the DOCK family.</text>
</comment>
<feature type="region of interest" description="Disordered" evidence="3">
    <location>
        <begin position="280"/>
        <end position="324"/>
    </location>
</feature>
<dbReference type="Gene3D" id="1.25.40.410">
    <property type="match status" value="1"/>
</dbReference>
<evidence type="ECO:0000256" key="1">
    <source>
        <dbReference type="ARBA" id="ARBA00022658"/>
    </source>
</evidence>
<sequence length="1951" mass="223225">MSDSEKKSKRSSLSANNTPQGSPVSSRHKSGEYSDSPLGTPQQQQQQQQLLSPLSGNYNAPQSLLHSIAHSLVAQSGSPLGSSSPRSLSHTNSSNSLSGGSDPGIRKHIKLRLNPQSSFLNIKIAEEKDVALPFRMTWNDFEKEYEKEYENIMESLRFPIGEVIVRRQEKIPRTVFSPTIGIVVGGLDYHIRELIDGFYKDYLIVEHRSSLSTTGVRKHSTLKASLILEAGKDSTNNSISPSNSFLNQNPSLKSKLFVTGKSLTRDTSVSMSAPDLGGYLSPTSASSASSTLPPLGPSSPPPTTHHRSNTNHHNQPHYQSHQHYTDPLKELIPERNGLELLCEMKELKFSMDIEPFFCSLYIVDLDKKERITESFNFHLNPKSLMDSLKMSDDLFNGWANQKKCKFNLNQYHPNIYFILRVYHVFRGDIEKDIKPYFKDLKKKTNDKQSILSQFKSEVNDKCTNWGSGEQNQILQPFVWAAYPVFHRPTLVSNPSSINLNSNFSPNSSNSSNSSNSPNISPIPSPQLHHLQQQLNQQINSLNINSNSSQSTPNTLSPPSVTPPPISNNIPTQPISSPIIVSQNGSSNNNSIPVPPPPPPHLNHHRRRSSFMSLQSSPSGNGSNGNGGMGGINTKITNTIEIVSMIPATPNLSDRTICEMLISDKDLKKLKPIPGSFVMSILTKESDEELKGRISPSLIPLLPIDTDKNPNLIREIQDFSEIQYPFVEYVNNLYIYPESVFIKYKNPNIQIQVQLIDDLQSFKALKCIYPNTPPYIPSHIWDTLNLPAPGVPGPTTTIPYPALDYVSFSSVNFHDKRPHFTEEFKIKLPTKITAQHHLLFTFYNVNIHAKKDIKTAIGYCAVPLCSGSKHGLFLRDDNYNVSIASELTNIESSTFLNAEEGKKEKTCIFSFRSKLVSSVITQDPCLDSFFKQFNNPTHDSLGKTMDSVKSILKIDRLTCVRFFPAILNQLFQIMCCSANEVASQAFSSILHIIKVVDGFQEKKASTEKSRLLTYYSEYLFDYVPDSKHLYEELCRQWVNSINTGIYVKDFRLNWFLFDIMTKSMALSLQPTGKLDSDLGRENRFEIEFQENLNKLVLKLIPSQSDGMSVQSWEFFTKFPYFINNLFPLIDRGFLFNLIYNYIARIDPANEDLTMVTIKFNFLKITTDYDHYIPLNFPLVFDTLDSVSDLNLKFFKRHFLSVLLISEVEGCLKQNKTAIRNQAIQTLKQLIKKHHYDPRYQQSDIREKVASIYFPYVLMLVEHYSIIKHQLELKEIQEWLTCFVWILQYCNRDLLRKWFQKETQEHQTNFLNLVMICLESFKDEPSIFEISLLSIDISRYILEDFNESSLSNSILLDIVINILQKCSTISGVEMMRLIFVIIKDFLIKYYPISLFQNLNNSYCEIVSYELLRSIDITDLLEESSSLFYSLLESNYKTTKDISKMKIQSTVAISRLVGEIKLENSNNLNIFLNKVMKETKNHESTIFITQVDEMIKRIHTLIKYSNTISANKNDPEMVSEMYYRISNSYFESPNLRLTWLENLSKIHTENQQFDEASQCFVHCAYLISRYLVSTGKFMDILESDFLSICPNIKNELVLPTFDQKDSGALFQSGIWSLTYVVELLEKAIALLETGNRYELAIEIYSLISKILKCKKDYKALSTCLANCQKLCTTLLEKNKDTRLFSRYYRIGFYGSKYEELDGKEYIYRKPHEAGLSLIQNQIKNNLQEKFGQSQEIIMLGNAKVDTSVLDRDKVYFQIVSVEPYFEQGEYGISQFDQYFNVSKFISEVPFSLEGKAIQDDMSKQQKKKTIFEVDLAFPYVKNRLEVVSKREIILSPIENAIELIKNRCIKLKEQLDTNPPRINPLHQIIQGSVVPMVNEGPLKVCEIFLSPKTVGSYNPEHVEQLKKAMEKFIIYCGFTIRLSRSLITVQLQDFQKMVEKQYEILKNQINNYLK</sequence>
<dbReference type="GO" id="GO:0005085">
    <property type="term" value="F:guanyl-nucleotide exchange factor activity"/>
    <property type="evidence" value="ECO:0007669"/>
    <property type="project" value="UniProtKB-KW"/>
</dbReference>
<dbReference type="PROSITE" id="PS51650">
    <property type="entry name" value="C2_DOCK"/>
    <property type="match status" value="1"/>
</dbReference>
<name>A0A8J4PVX4_9MYCE</name>
<feature type="region of interest" description="Disordered" evidence="3">
    <location>
        <begin position="502"/>
        <end position="525"/>
    </location>
</feature>
<dbReference type="EMBL" id="AJWJ01000234">
    <property type="protein sequence ID" value="KAF2072984.1"/>
    <property type="molecule type" value="Genomic_DNA"/>
</dbReference>
<dbReference type="Gene3D" id="1.20.58.740">
    <property type="match status" value="1"/>
</dbReference>
<dbReference type="InterPro" id="IPR027357">
    <property type="entry name" value="DOCKER_dom"/>
</dbReference>
<feature type="compositionally biased region" description="Low complexity" evidence="3">
    <location>
        <begin position="76"/>
        <end position="100"/>
    </location>
</feature>
<dbReference type="PANTHER" id="PTHR23317">
    <property type="entry name" value="DEDICATOR OF CYTOKINESIS DOCK"/>
    <property type="match status" value="1"/>
</dbReference>
<feature type="compositionally biased region" description="Polar residues" evidence="3">
    <location>
        <begin position="11"/>
        <end position="25"/>
    </location>
</feature>
<feature type="region of interest" description="Disordered" evidence="3">
    <location>
        <begin position="542"/>
        <end position="631"/>
    </location>
</feature>
<feature type="compositionally biased region" description="Low complexity" evidence="3">
    <location>
        <begin position="280"/>
        <end position="293"/>
    </location>
</feature>
<accession>A0A8J4PVX4</accession>
<dbReference type="CDD" id="cd08679">
    <property type="entry name" value="C2_DOCK180_related"/>
    <property type="match status" value="1"/>
</dbReference>
<dbReference type="PANTHER" id="PTHR23317:SF109">
    <property type="entry name" value="DOCK FAMILY PROTEIN"/>
    <property type="match status" value="1"/>
</dbReference>